<accession>L1KVU6</accession>
<organism evidence="1 2">
    <name type="scientific">Streptomyces ipomoeae 91-03</name>
    <dbReference type="NCBI Taxonomy" id="698759"/>
    <lineage>
        <taxon>Bacteria</taxon>
        <taxon>Bacillati</taxon>
        <taxon>Actinomycetota</taxon>
        <taxon>Actinomycetes</taxon>
        <taxon>Kitasatosporales</taxon>
        <taxon>Streptomycetaceae</taxon>
        <taxon>Streptomyces</taxon>
    </lineage>
</organism>
<dbReference type="Proteomes" id="UP000010411">
    <property type="component" value="Unassembled WGS sequence"/>
</dbReference>
<sequence>MPDCQCMRSTAPPFGDDPAALVGGEQFLNVQTRLLGPAALS</sequence>
<name>L1KVU6_9ACTN</name>
<reference evidence="1 2" key="1">
    <citation type="submission" date="2012-11" db="EMBL/GenBank/DDBJ databases">
        <authorList>
            <person name="Huguet-Tapia J.C."/>
            <person name="Durkin A.S."/>
            <person name="Pettis G.S."/>
            <person name="Badger J.H."/>
        </authorList>
    </citation>
    <scope>NUCLEOTIDE SEQUENCE [LARGE SCALE GENOMIC DNA]</scope>
    <source>
        <strain evidence="1 2">91-03</strain>
    </source>
</reference>
<protein>
    <submittedName>
        <fullName evidence="1">Uncharacterized protein</fullName>
    </submittedName>
</protein>
<evidence type="ECO:0000313" key="2">
    <source>
        <dbReference type="Proteomes" id="UP000010411"/>
    </source>
</evidence>
<gene>
    <name evidence="1" type="ORF">STRIP9103_09555</name>
</gene>
<comment type="caution">
    <text evidence="1">The sequence shown here is derived from an EMBL/GenBank/DDBJ whole genome shotgun (WGS) entry which is preliminary data.</text>
</comment>
<dbReference type="AlphaFoldDB" id="L1KVU6"/>
<evidence type="ECO:0000313" key="1">
    <source>
        <dbReference type="EMBL" id="EKX64926.1"/>
    </source>
</evidence>
<proteinExistence type="predicted"/>
<dbReference type="EMBL" id="AEJC01000332">
    <property type="protein sequence ID" value="EKX64926.1"/>
    <property type="molecule type" value="Genomic_DNA"/>
</dbReference>
<keyword evidence="2" id="KW-1185">Reference proteome</keyword>